<comment type="subcellular location">
    <subcellularLocation>
        <location evidence="1">Membrane</location>
    </subcellularLocation>
</comment>
<dbReference type="Gene3D" id="3.40.50.300">
    <property type="entry name" value="P-loop containing nucleotide triphosphate hydrolases"/>
    <property type="match status" value="3"/>
</dbReference>
<evidence type="ECO:0000256" key="5">
    <source>
        <dbReference type="ARBA" id="ARBA00023136"/>
    </source>
</evidence>
<keyword evidence="9" id="KW-1185">Reference proteome</keyword>
<feature type="coiled-coil region" evidence="6">
    <location>
        <begin position="285"/>
        <end position="312"/>
    </location>
</feature>
<feature type="domain" description="Dynamin N-terminal" evidence="7">
    <location>
        <begin position="48"/>
        <end position="202"/>
    </location>
</feature>
<dbReference type="EMBL" id="JBHSZV010000004">
    <property type="protein sequence ID" value="MFC7060374.1"/>
    <property type="molecule type" value="Genomic_DNA"/>
</dbReference>
<evidence type="ECO:0000256" key="3">
    <source>
        <dbReference type="ARBA" id="ARBA00022801"/>
    </source>
</evidence>
<evidence type="ECO:0000256" key="4">
    <source>
        <dbReference type="ARBA" id="ARBA00023134"/>
    </source>
</evidence>
<dbReference type="RefSeq" id="WP_204706265.1">
    <property type="nucleotide sequence ID" value="NZ_JBHSZV010000004.1"/>
</dbReference>
<organism evidence="8 9">
    <name type="scientific">Halobacillus seohaensis</name>
    <dbReference type="NCBI Taxonomy" id="447421"/>
    <lineage>
        <taxon>Bacteria</taxon>
        <taxon>Bacillati</taxon>
        <taxon>Bacillota</taxon>
        <taxon>Bacilli</taxon>
        <taxon>Bacillales</taxon>
        <taxon>Bacillaceae</taxon>
        <taxon>Halobacillus</taxon>
    </lineage>
</organism>
<keyword evidence="4" id="KW-0342">GTP-binding</keyword>
<dbReference type="Proteomes" id="UP001596410">
    <property type="component" value="Unassembled WGS sequence"/>
</dbReference>
<dbReference type="InterPro" id="IPR027094">
    <property type="entry name" value="Mitofusin_fam"/>
</dbReference>
<evidence type="ECO:0000313" key="9">
    <source>
        <dbReference type="Proteomes" id="UP001596410"/>
    </source>
</evidence>
<comment type="caution">
    <text evidence="8">The sequence shown here is derived from an EMBL/GenBank/DDBJ whole genome shotgun (WGS) entry which is preliminary data.</text>
</comment>
<sequence length="1204" mass="139971">MTVPMTKSYSPAIAQITALYEEVNQYYPSLAEELLELIDKLHNQEVMIGFAGHFSAGKSTMINHLAECSILPSSPIPTSANIVKLFDGPDFTTIHYNKVPPEKYEGSLDLETIQTLCRDGDTIRGIDISRSIERIPSHVKILDTPGVDSANDADRLITESSLHLMDFMYYVMDYNHVQSEVNLNFLLEMQKRQMPFSIVINQVDKHKDEELSFERFLESVNESFKDWGIHPEGIYYTSLKELNHPYNRLSDLKRDFEERFTTKHISDHALLHAEAILEVSEKEFTEQFAEKLENLDLLLEKANQTIEQENFNGSETLLKQQEDRIPKAKEQFQERLIKFIFNAYLMPSFLRDKAREYLESAQTDFKVGLLFSKKKTAEEKQQRYELFIDELEKTMEKNLIWPLKERLISYLEEQKIINEALLESAQTFQFIYSFDRVSQLIESGAAVTGEYVLRYTNQLTKDIQKQARNKMNAWWKEIENELNQQTNAESVVYRDLIEAIHQKEKANEEINTIQRKSSQFRKQLTSAFKEKEVSKEAMDRVLEELNKRSEAIIVKSPVKLSQTVKSGNYPEFAESEESLVTRRSSFTDNIEEKAKQIQAIIDGVDGLQGLRSQLEEKQQRLANRQYTIALFGAFSAGKSSFANALLGDHVLPVSPNPTTATINKISPPTVDYPHQTVMVKVKSEAELIADLNYATDWSLPDNNLLEIYDTIQQWDETSFNRLAHKKRSFLRAFVNGYQKMFDFIGETMMIAWDEVGAYVSEERTSCFIEWVEMFYDCEWTREGITLVDTPGADSVNSRHTNVSFEYIKNADAILFVTYFNHPFSKADQSFLTQLGRVKDAFSMDKMFFIVNAADLASSEEEKLQVEDYLRDQLLEFQIRKPRIFSLSSLQGLQEKKELTINHSGLADFEQKFENFLREELAEMLYHSIEHDISEIVSTFESFIHHASLDEQQKEEQLRQLESEKHQADKVFNQFSTIRADEAVSQKVNKQLYYVHERLMLNFNDFFTSHINPAVINGQRTEAKEQLKIAAKALLQEVEFEMNQEIRAVVIRMETFTQQMLDQYQTELLTSLKRIKPSLELENHEWGQTEAIQINQTLSVAIEDLTSIFKIFKGTKSFFEANEKEKMRDEIAHLISEPLRQGVMDSHEQISQHFKDLIQEKVNTAFVRWQKEVESIFDRLMYSLRHQIDIEDLQKRLDSLTKISQ</sequence>
<name>A0ABW2EDI3_9BACI</name>
<evidence type="ECO:0000256" key="1">
    <source>
        <dbReference type="ARBA" id="ARBA00004370"/>
    </source>
</evidence>
<accession>A0ABW2EDI3</accession>
<dbReference type="SUPFAM" id="SSF52540">
    <property type="entry name" value="P-loop containing nucleoside triphosphate hydrolases"/>
    <property type="match status" value="2"/>
</dbReference>
<dbReference type="Pfam" id="PF00350">
    <property type="entry name" value="Dynamin_N"/>
    <property type="match status" value="2"/>
</dbReference>
<feature type="coiled-coil region" evidence="6">
    <location>
        <begin position="943"/>
        <end position="970"/>
    </location>
</feature>
<keyword evidence="5" id="KW-0472">Membrane</keyword>
<keyword evidence="2" id="KW-0547">Nucleotide-binding</keyword>
<evidence type="ECO:0000313" key="8">
    <source>
        <dbReference type="EMBL" id="MFC7060374.1"/>
    </source>
</evidence>
<dbReference type="InterPro" id="IPR027417">
    <property type="entry name" value="P-loop_NTPase"/>
</dbReference>
<feature type="domain" description="Dynamin N-terminal" evidence="7">
    <location>
        <begin position="628"/>
        <end position="851"/>
    </location>
</feature>
<gene>
    <name evidence="8" type="ORF">ACFQIC_00625</name>
</gene>
<evidence type="ECO:0000259" key="7">
    <source>
        <dbReference type="Pfam" id="PF00350"/>
    </source>
</evidence>
<proteinExistence type="predicted"/>
<protein>
    <submittedName>
        <fullName evidence="8">Dynamin family protein</fullName>
    </submittedName>
</protein>
<evidence type="ECO:0000256" key="6">
    <source>
        <dbReference type="SAM" id="Coils"/>
    </source>
</evidence>
<keyword evidence="6" id="KW-0175">Coiled coil</keyword>
<evidence type="ECO:0000256" key="2">
    <source>
        <dbReference type="ARBA" id="ARBA00022741"/>
    </source>
</evidence>
<dbReference type="CDD" id="cd09912">
    <property type="entry name" value="DLP_2"/>
    <property type="match status" value="1"/>
</dbReference>
<dbReference type="PANTHER" id="PTHR10465">
    <property type="entry name" value="TRANSMEMBRANE GTPASE FZO1"/>
    <property type="match status" value="1"/>
</dbReference>
<keyword evidence="3" id="KW-0378">Hydrolase</keyword>
<dbReference type="PANTHER" id="PTHR10465:SF0">
    <property type="entry name" value="SARCALUMENIN"/>
    <property type="match status" value="1"/>
</dbReference>
<reference evidence="9" key="1">
    <citation type="journal article" date="2019" name="Int. J. Syst. Evol. Microbiol.">
        <title>The Global Catalogue of Microorganisms (GCM) 10K type strain sequencing project: providing services to taxonomists for standard genome sequencing and annotation.</title>
        <authorList>
            <consortium name="The Broad Institute Genomics Platform"/>
            <consortium name="The Broad Institute Genome Sequencing Center for Infectious Disease"/>
            <person name="Wu L."/>
            <person name="Ma J."/>
        </authorList>
    </citation>
    <scope>NUCLEOTIDE SEQUENCE [LARGE SCALE GENOMIC DNA]</scope>
    <source>
        <strain evidence="9">CGMCC 4.1621</strain>
    </source>
</reference>
<feature type="coiled-coil region" evidence="6">
    <location>
        <begin position="496"/>
        <end position="548"/>
    </location>
</feature>
<dbReference type="InterPro" id="IPR045063">
    <property type="entry name" value="Dynamin_N"/>
</dbReference>